<evidence type="ECO:0000256" key="2">
    <source>
        <dbReference type="SAM" id="SignalP"/>
    </source>
</evidence>
<reference evidence="4" key="1">
    <citation type="submission" date="2016-10" db="EMBL/GenBank/DDBJ databases">
        <authorList>
            <person name="Varghese N."/>
            <person name="Submissions S."/>
        </authorList>
    </citation>
    <scope>NUCLEOTIDE SEQUENCE [LARGE SCALE GENOMIC DNA]</scope>
    <source>
        <strain evidence="4">DSM 23317</strain>
    </source>
</reference>
<dbReference type="OrthoDB" id="9846764at2"/>
<feature type="chain" id="PRO_5011781514" description="Lipoprotein" evidence="2">
    <location>
        <begin position="24"/>
        <end position="131"/>
    </location>
</feature>
<protein>
    <recommendedName>
        <fullName evidence="5">Lipoprotein</fullName>
    </recommendedName>
</protein>
<dbReference type="EMBL" id="FNEM01000001">
    <property type="protein sequence ID" value="SDI45083.1"/>
    <property type="molecule type" value="Genomic_DNA"/>
</dbReference>
<evidence type="ECO:0000313" key="3">
    <source>
        <dbReference type="EMBL" id="SDI45083.1"/>
    </source>
</evidence>
<evidence type="ECO:0000256" key="1">
    <source>
        <dbReference type="SAM" id="MobiDB-lite"/>
    </source>
</evidence>
<name>A0A1G8KNV3_9GAMM</name>
<keyword evidence="4" id="KW-1185">Reference proteome</keyword>
<keyword evidence="2" id="KW-0732">Signal</keyword>
<sequence length="131" mass="14223">MKHWLVSLPALALIIGCSSPADRTPPQEYFSFEAGQDGYLHFSLFVEGMGGKGDRQASKGSGKRAGKGAGRRNGGGQSQPEPQQETTALSGRLAERVDHHLRLNELCDQGYEIVEQRRLSEGVAILGECRL</sequence>
<gene>
    <name evidence="3" type="ORF">SAMN04488540_101438</name>
</gene>
<dbReference type="AlphaFoldDB" id="A0A1G8KNV3"/>
<dbReference type="Proteomes" id="UP000199527">
    <property type="component" value="Unassembled WGS sequence"/>
</dbReference>
<organism evidence="3 4">
    <name type="scientific">Ferrimonas sediminum</name>
    <dbReference type="NCBI Taxonomy" id="718193"/>
    <lineage>
        <taxon>Bacteria</taxon>
        <taxon>Pseudomonadati</taxon>
        <taxon>Pseudomonadota</taxon>
        <taxon>Gammaproteobacteria</taxon>
        <taxon>Alteromonadales</taxon>
        <taxon>Ferrimonadaceae</taxon>
        <taxon>Ferrimonas</taxon>
    </lineage>
</organism>
<dbReference type="RefSeq" id="WP_143026535.1">
    <property type="nucleotide sequence ID" value="NZ_FNEM01000001.1"/>
</dbReference>
<proteinExistence type="predicted"/>
<feature type="signal peptide" evidence="2">
    <location>
        <begin position="1"/>
        <end position="23"/>
    </location>
</feature>
<dbReference type="PROSITE" id="PS51257">
    <property type="entry name" value="PROKAR_LIPOPROTEIN"/>
    <property type="match status" value="1"/>
</dbReference>
<accession>A0A1G8KNV3</accession>
<feature type="compositionally biased region" description="Basic residues" evidence="1">
    <location>
        <begin position="61"/>
        <end position="70"/>
    </location>
</feature>
<feature type="region of interest" description="Disordered" evidence="1">
    <location>
        <begin position="50"/>
        <end position="93"/>
    </location>
</feature>
<evidence type="ECO:0008006" key="5">
    <source>
        <dbReference type="Google" id="ProtNLM"/>
    </source>
</evidence>
<evidence type="ECO:0000313" key="4">
    <source>
        <dbReference type="Proteomes" id="UP000199527"/>
    </source>
</evidence>